<keyword evidence="1" id="KW-0812">Transmembrane</keyword>
<dbReference type="OrthoDB" id="7564746at2"/>
<evidence type="ECO:0000256" key="1">
    <source>
        <dbReference type="SAM" id="Phobius"/>
    </source>
</evidence>
<evidence type="ECO:0008006" key="4">
    <source>
        <dbReference type="Google" id="ProtNLM"/>
    </source>
</evidence>
<dbReference type="RefSeq" id="WP_119409646.1">
    <property type="nucleotide sequence ID" value="NZ_CP032869.1"/>
</dbReference>
<feature type="transmembrane region" description="Helical" evidence="1">
    <location>
        <begin position="127"/>
        <end position="153"/>
    </location>
</feature>
<keyword evidence="1" id="KW-0472">Membrane</keyword>
<feature type="transmembrane region" description="Helical" evidence="1">
    <location>
        <begin position="41"/>
        <end position="57"/>
    </location>
</feature>
<feature type="transmembrane region" description="Helical" evidence="1">
    <location>
        <begin position="63"/>
        <end position="85"/>
    </location>
</feature>
<gene>
    <name evidence="2" type="ORF">HYN43_012405</name>
</gene>
<evidence type="ECO:0000313" key="2">
    <source>
        <dbReference type="EMBL" id="AYL96039.1"/>
    </source>
</evidence>
<name>A0A494VP58_9SPHI</name>
<dbReference type="EMBL" id="CP032869">
    <property type="protein sequence ID" value="AYL96039.1"/>
    <property type="molecule type" value="Genomic_DNA"/>
</dbReference>
<feature type="transmembrane region" description="Helical" evidence="1">
    <location>
        <begin position="16"/>
        <end position="34"/>
    </location>
</feature>
<organism evidence="2 3">
    <name type="scientific">Mucilaginibacter celer</name>
    <dbReference type="NCBI Taxonomy" id="2305508"/>
    <lineage>
        <taxon>Bacteria</taxon>
        <taxon>Pseudomonadati</taxon>
        <taxon>Bacteroidota</taxon>
        <taxon>Sphingobacteriia</taxon>
        <taxon>Sphingobacteriales</taxon>
        <taxon>Sphingobacteriaceae</taxon>
        <taxon>Mucilaginibacter</taxon>
    </lineage>
</organism>
<dbReference type="KEGG" id="muh:HYN43_012405"/>
<dbReference type="Proteomes" id="UP000270046">
    <property type="component" value="Chromosome"/>
</dbReference>
<dbReference type="AlphaFoldDB" id="A0A494VP58"/>
<proteinExistence type="predicted"/>
<reference evidence="2 3" key="1">
    <citation type="submission" date="2018-10" db="EMBL/GenBank/DDBJ databases">
        <title>Genome sequencing of Mucilaginibacter sp. HYN0043.</title>
        <authorList>
            <person name="Kim M."/>
            <person name="Yi H."/>
        </authorList>
    </citation>
    <scope>NUCLEOTIDE SEQUENCE [LARGE SCALE GENOMIC DNA]</scope>
    <source>
        <strain evidence="2 3">HYN0043</strain>
    </source>
</reference>
<keyword evidence="1" id="KW-1133">Transmembrane helix</keyword>
<evidence type="ECO:0000313" key="3">
    <source>
        <dbReference type="Proteomes" id="UP000270046"/>
    </source>
</evidence>
<protein>
    <recommendedName>
        <fullName evidence="4">DUF1440 domain-containing protein</fullName>
    </recommendedName>
</protein>
<sequence length="169" mass="18146">MAVITGQNQKSKVKNILFAGFIAGTLDGLAAMLLNYKLNPAVIFKFIASGAFGPAAFGGGAEMIVAGVFFHYIIAFAFSAAFYLAYPFFLNGLKNKYAVAFIYGIAAWIVMNLGVVPHSKIAMKNGYHIPVTTILTGMATLIICIGLPIVLIADRQNKNKPDNHAAKRD</sequence>
<accession>A0A494VP58</accession>
<keyword evidence="3" id="KW-1185">Reference proteome</keyword>
<feature type="transmembrane region" description="Helical" evidence="1">
    <location>
        <begin position="97"/>
        <end position="115"/>
    </location>
</feature>